<keyword evidence="3" id="KW-1185">Reference proteome</keyword>
<accession>A0ABN7UYB0</accession>
<feature type="non-terminal residue" evidence="2">
    <location>
        <position position="258"/>
    </location>
</feature>
<gene>
    <name evidence="2" type="ORF">GMARGA_LOCUS11623</name>
</gene>
<name>A0ABN7UYB0_GIGMA</name>
<evidence type="ECO:0000256" key="1">
    <source>
        <dbReference type="SAM" id="MobiDB-lite"/>
    </source>
</evidence>
<comment type="caution">
    <text evidence="2">The sequence shown here is derived from an EMBL/GenBank/DDBJ whole genome shotgun (WGS) entry which is preliminary data.</text>
</comment>
<reference evidence="2 3" key="1">
    <citation type="submission" date="2021-06" db="EMBL/GenBank/DDBJ databases">
        <authorList>
            <person name="Kallberg Y."/>
            <person name="Tangrot J."/>
            <person name="Rosling A."/>
        </authorList>
    </citation>
    <scope>NUCLEOTIDE SEQUENCE [LARGE SCALE GENOMIC DNA]</scope>
    <source>
        <strain evidence="2 3">120-4 pot B 10/14</strain>
    </source>
</reference>
<evidence type="ECO:0000313" key="2">
    <source>
        <dbReference type="EMBL" id="CAG8692744.1"/>
    </source>
</evidence>
<protein>
    <submittedName>
        <fullName evidence="2">33596_t:CDS:1</fullName>
    </submittedName>
</protein>
<evidence type="ECO:0000313" key="3">
    <source>
        <dbReference type="Proteomes" id="UP000789901"/>
    </source>
</evidence>
<dbReference type="EMBL" id="CAJVQB010006858">
    <property type="protein sequence ID" value="CAG8692744.1"/>
    <property type="molecule type" value="Genomic_DNA"/>
</dbReference>
<dbReference type="Proteomes" id="UP000789901">
    <property type="component" value="Unassembled WGS sequence"/>
</dbReference>
<feature type="region of interest" description="Disordered" evidence="1">
    <location>
        <begin position="159"/>
        <end position="180"/>
    </location>
</feature>
<proteinExistence type="predicted"/>
<feature type="compositionally biased region" description="Basic and acidic residues" evidence="1">
    <location>
        <begin position="164"/>
        <end position="178"/>
    </location>
</feature>
<organism evidence="2 3">
    <name type="scientific">Gigaspora margarita</name>
    <dbReference type="NCBI Taxonomy" id="4874"/>
    <lineage>
        <taxon>Eukaryota</taxon>
        <taxon>Fungi</taxon>
        <taxon>Fungi incertae sedis</taxon>
        <taxon>Mucoromycota</taxon>
        <taxon>Glomeromycotina</taxon>
        <taxon>Glomeromycetes</taxon>
        <taxon>Diversisporales</taxon>
        <taxon>Gigasporaceae</taxon>
        <taxon>Gigaspora</taxon>
    </lineage>
</organism>
<sequence>MKRYSPYPWKLQSKWYYSSCPKRSPEAAKNQTHYNPEKNPAQNIALGLGLDLKPLQMLLNECNDIMQRWVLEKEKSPNIYPKFFEAKNIDDTDKSEIIGVEKDKEKDKLNKIKILAEPNYVRCGTRGQKEMEALTDKYKASTYCQKLVEVTEVNHVDGPIKPGRRYESSQKKETKENAPVESEEVVDGKLEPILGEKAFNCDCELKIKKLINLEKENKMEEKKVHHCNINFEKPLDDLDKALEIKPKDISVLEKEENK</sequence>